<reference evidence="17 18" key="1">
    <citation type="submission" date="2024-04" db="EMBL/GenBank/DDBJ databases">
        <authorList>
            <consortium name="Genoscope - CEA"/>
            <person name="William W."/>
        </authorList>
    </citation>
    <scope>NUCLEOTIDE SEQUENCE [LARGE SCALE GENOMIC DNA]</scope>
</reference>
<dbReference type="SMART" id="SM01011">
    <property type="entry name" value="AMP_N"/>
    <property type="match status" value="1"/>
</dbReference>
<evidence type="ECO:0000256" key="9">
    <source>
        <dbReference type="ARBA" id="ARBA00043990"/>
    </source>
</evidence>
<dbReference type="FunFam" id="3.90.230.10:FF:000002">
    <property type="entry name" value="Xaa-Pro aminopeptidase 3"/>
    <property type="match status" value="1"/>
</dbReference>
<keyword evidence="6" id="KW-0224">Dipeptidase</keyword>
<evidence type="ECO:0000256" key="14">
    <source>
        <dbReference type="ARBA" id="ARBA00044351"/>
    </source>
</evidence>
<dbReference type="Gene3D" id="3.40.350.10">
    <property type="entry name" value="Creatinase/prolidase N-terminal domain"/>
    <property type="match status" value="1"/>
</dbReference>
<evidence type="ECO:0000259" key="16">
    <source>
        <dbReference type="SMART" id="SM01011"/>
    </source>
</evidence>
<dbReference type="Pfam" id="PF00557">
    <property type="entry name" value="Peptidase_M24"/>
    <property type="match status" value="1"/>
</dbReference>
<comment type="catalytic activity">
    <reaction evidence="15">
        <text>Xaa-L-Pro dipeptide + H2O = an L-alpha-amino acid + L-proline</text>
        <dbReference type="Rhea" id="RHEA:76407"/>
        <dbReference type="ChEBI" id="CHEBI:15377"/>
        <dbReference type="ChEBI" id="CHEBI:59869"/>
        <dbReference type="ChEBI" id="CHEBI:60039"/>
        <dbReference type="ChEBI" id="CHEBI:195196"/>
        <dbReference type="EC" id="3.4.13.9"/>
    </reaction>
</comment>
<dbReference type="InterPro" id="IPR029149">
    <property type="entry name" value="Creatin/AminoP/Spt16_N"/>
</dbReference>
<evidence type="ECO:0000256" key="11">
    <source>
        <dbReference type="ARBA" id="ARBA00044141"/>
    </source>
</evidence>
<dbReference type="GO" id="GO:0102009">
    <property type="term" value="F:proline dipeptidase activity"/>
    <property type="evidence" value="ECO:0007669"/>
    <property type="project" value="UniProtKB-EC"/>
</dbReference>
<dbReference type="EMBL" id="CAXITT010000170">
    <property type="protein sequence ID" value="CAL1534387.1"/>
    <property type="molecule type" value="Genomic_DNA"/>
</dbReference>
<protein>
    <recommendedName>
        <fullName evidence="11">Xaa-Pro dipeptidase</fullName>
        <ecNumber evidence="10">3.4.13.9</ecNumber>
    </recommendedName>
    <alternativeName>
        <fullName evidence="14">Imidodipeptidase</fullName>
    </alternativeName>
    <alternativeName>
        <fullName evidence="12">Peptidase D</fullName>
    </alternativeName>
    <alternativeName>
        <fullName evidence="13">Proline dipeptidase</fullName>
    </alternativeName>
</protein>
<evidence type="ECO:0000256" key="4">
    <source>
        <dbReference type="ARBA" id="ARBA00022723"/>
    </source>
</evidence>
<proteinExistence type="inferred from homology"/>
<dbReference type="PANTHER" id="PTHR48480">
    <property type="match status" value="1"/>
</dbReference>
<keyword evidence="5" id="KW-0378">Hydrolase</keyword>
<evidence type="ECO:0000256" key="6">
    <source>
        <dbReference type="ARBA" id="ARBA00022997"/>
    </source>
</evidence>
<comment type="subunit">
    <text evidence="2">Homodimer.</text>
</comment>
<keyword evidence="18" id="KW-1185">Reference proteome</keyword>
<dbReference type="Proteomes" id="UP001497497">
    <property type="component" value="Unassembled WGS sequence"/>
</dbReference>
<comment type="similarity">
    <text evidence="9">Belongs to the peptidase M24B family. Eukaryotic-type prolidase subfamily.</text>
</comment>
<evidence type="ECO:0000256" key="2">
    <source>
        <dbReference type="ARBA" id="ARBA00011738"/>
    </source>
</evidence>
<accession>A0AAV2HL03</accession>
<dbReference type="Gene3D" id="3.90.230.10">
    <property type="entry name" value="Creatinase/methionine aminopeptidase superfamily"/>
    <property type="match status" value="1"/>
</dbReference>
<name>A0AAV2HL03_LYMST</name>
<evidence type="ECO:0000313" key="18">
    <source>
        <dbReference type="Proteomes" id="UP001497497"/>
    </source>
</evidence>
<evidence type="ECO:0000313" key="17">
    <source>
        <dbReference type="EMBL" id="CAL1534387.1"/>
    </source>
</evidence>
<sequence length="507" mass="56956">MASGKTQPTFSRGDHTHVIPMELFQQNRKRLCDRLISTGKVPKGAFIVLQGGGAETRDDTDHEPLFRQESFFHWAFGVEEPDFFGAIEVDTGRAILFPPHLPEAYAVWMGRLLTEDDFQRLYSVEEVHFSDKVGSLSCQLKIVEVLKNKNVSVLLTLHGLNTDSGKYSKEAVFEGIGEFTVNNEILHPEITECRVFKSDLELQALRYANKISSEAHIEVSFLRNVTEVIFFSFNSIFHHYCRYTGGLRMLSYTCICGSGHNGSVLHYGHAGAPNSKEIQNGDMCLFDMGGEYYCYASDITCSFPANGKFTADQKAIYEAVLASSRAVIAAIRPGVSWLDMHLLAERVLLEHLVRLGILQGDIEEMMRVRLAAVFMPHGLGHFLGVDTHDCGGYPQGTSRIDEPGLRSLRTTRTLEPRMVITIEPGCYFMDILLDRALKDERHQQFIVPEVLRRFRGFGGVRIEDDIAVTDSGLELLTTVPRAVEEIERVMAEGRQSHQPLPQSRTCC</sequence>
<keyword evidence="3" id="KW-0645">Protease</keyword>
<evidence type="ECO:0000256" key="12">
    <source>
        <dbReference type="ARBA" id="ARBA00044252"/>
    </source>
</evidence>
<dbReference type="InterPro" id="IPR036005">
    <property type="entry name" value="Creatinase/aminopeptidase-like"/>
</dbReference>
<evidence type="ECO:0000256" key="1">
    <source>
        <dbReference type="ARBA" id="ARBA00001936"/>
    </source>
</evidence>
<evidence type="ECO:0000256" key="3">
    <source>
        <dbReference type="ARBA" id="ARBA00022670"/>
    </source>
</evidence>
<evidence type="ECO:0000256" key="7">
    <source>
        <dbReference type="ARBA" id="ARBA00023049"/>
    </source>
</evidence>
<dbReference type="AlphaFoldDB" id="A0AAV2HL03"/>
<dbReference type="InterPro" id="IPR052433">
    <property type="entry name" value="X-Pro_dipept-like"/>
</dbReference>
<keyword evidence="4" id="KW-0479">Metal-binding</keyword>
<evidence type="ECO:0000256" key="15">
    <source>
        <dbReference type="ARBA" id="ARBA00048994"/>
    </source>
</evidence>
<keyword evidence="8" id="KW-0464">Manganese</keyword>
<evidence type="ECO:0000256" key="10">
    <source>
        <dbReference type="ARBA" id="ARBA00044051"/>
    </source>
</evidence>
<dbReference type="Pfam" id="PF05195">
    <property type="entry name" value="AMP_N"/>
    <property type="match status" value="1"/>
</dbReference>
<dbReference type="SUPFAM" id="SSF55920">
    <property type="entry name" value="Creatinase/aminopeptidase"/>
    <property type="match status" value="1"/>
</dbReference>
<dbReference type="EC" id="3.4.13.9" evidence="10"/>
<dbReference type="PANTHER" id="PTHR48480:SF2">
    <property type="entry name" value="PEPTIDASE D"/>
    <property type="match status" value="1"/>
</dbReference>
<dbReference type="GO" id="GO:0030145">
    <property type="term" value="F:manganese ion binding"/>
    <property type="evidence" value="ECO:0007669"/>
    <property type="project" value="InterPro"/>
</dbReference>
<organism evidence="17 18">
    <name type="scientific">Lymnaea stagnalis</name>
    <name type="common">Great pond snail</name>
    <name type="synonym">Helix stagnalis</name>
    <dbReference type="NCBI Taxonomy" id="6523"/>
    <lineage>
        <taxon>Eukaryota</taxon>
        <taxon>Metazoa</taxon>
        <taxon>Spiralia</taxon>
        <taxon>Lophotrochozoa</taxon>
        <taxon>Mollusca</taxon>
        <taxon>Gastropoda</taxon>
        <taxon>Heterobranchia</taxon>
        <taxon>Euthyneura</taxon>
        <taxon>Panpulmonata</taxon>
        <taxon>Hygrophila</taxon>
        <taxon>Lymnaeoidea</taxon>
        <taxon>Lymnaeidae</taxon>
        <taxon>Lymnaea</taxon>
    </lineage>
</organism>
<comment type="caution">
    <text evidence="17">The sequence shown here is derived from an EMBL/GenBank/DDBJ whole genome shotgun (WGS) entry which is preliminary data.</text>
</comment>
<dbReference type="CDD" id="cd01087">
    <property type="entry name" value="Prolidase"/>
    <property type="match status" value="1"/>
</dbReference>
<dbReference type="GO" id="GO:0006508">
    <property type="term" value="P:proteolysis"/>
    <property type="evidence" value="ECO:0007669"/>
    <property type="project" value="UniProtKB-KW"/>
</dbReference>
<evidence type="ECO:0000256" key="13">
    <source>
        <dbReference type="ARBA" id="ARBA00044284"/>
    </source>
</evidence>
<evidence type="ECO:0000256" key="8">
    <source>
        <dbReference type="ARBA" id="ARBA00023211"/>
    </source>
</evidence>
<dbReference type="GO" id="GO:0070006">
    <property type="term" value="F:metalloaminopeptidase activity"/>
    <property type="evidence" value="ECO:0007669"/>
    <property type="project" value="InterPro"/>
</dbReference>
<gene>
    <name evidence="17" type="ORF">GSLYS_00008347001</name>
</gene>
<evidence type="ECO:0000256" key="5">
    <source>
        <dbReference type="ARBA" id="ARBA00022801"/>
    </source>
</evidence>
<dbReference type="InterPro" id="IPR007865">
    <property type="entry name" value="Aminopep_P_N"/>
</dbReference>
<feature type="domain" description="Aminopeptidase P N-terminal" evidence="16">
    <location>
        <begin position="19"/>
        <end position="165"/>
    </location>
</feature>
<comment type="cofactor">
    <cofactor evidence="1">
        <name>Mn(2+)</name>
        <dbReference type="ChEBI" id="CHEBI:29035"/>
    </cofactor>
</comment>
<dbReference type="SUPFAM" id="SSF53092">
    <property type="entry name" value="Creatinase/prolidase N-terminal domain"/>
    <property type="match status" value="1"/>
</dbReference>
<dbReference type="InterPro" id="IPR000994">
    <property type="entry name" value="Pept_M24"/>
</dbReference>
<keyword evidence="7" id="KW-0482">Metalloprotease</keyword>